<evidence type="ECO:0000256" key="1">
    <source>
        <dbReference type="ARBA" id="ARBA00004752"/>
    </source>
</evidence>
<dbReference type="InterPro" id="IPR050979">
    <property type="entry name" value="LD-transpeptidase"/>
</dbReference>
<keyword evidence="8" id="KW-1133">Transmembrane helix</keyword>
<name>A0ABT2V1Y0_9FIRM</name>
<dbReference type="Pfam" id="PF12229">
    <property type="entry name" value="PG_binding_4"/>
    <property type="match status" value="1"/>
</dbReference>
<keyword evidence="3 6" id="KW-0133">Cell shape</keyword>
<keyword evidence="8" id="KW-0812">Transmembrane</keyword>
<dbReference type="Gene3D" id="2.40.440.10">
    <property type="entry name" value="L,D-transpeptidase catalytic domain-like"/>
    <property type="match status" value="1"/>
</dbReference>
<dbReference type="Gene3D" id="3.10.20.800">
    <property type="match status" value="1"/>
</dbReference>
<dbReference type="CDD" id="cd16913">
    <property type="entry name" value="YkuD_like"/>
    <property type="match status" value="1"/>
</dbReference>
<feature type="transmembrane region" description="Helical" evidence="8">
    <location>
        <begin position="44"/>
        <end position="65"/>
    </location>
</feature>
<keyword evidence="2" id="KW-0808">Transferase</keyword>
<keyword evidence="11" id="KW-1185">Reference proteome</keyword>
<protein>
    <submittedName>
        <fullName evidence="10">L,D-transpeptidase family protein</fullName>
    </submittedName>
</protein>
<keyword evidence="5 6" id="KW-0961">Cell wall biogenesis/degradation</keyword>
<proteinExistence type="predicted"/>
<dbReference type="RefSeq" id="WP_158359688.1">
    <property type="nucleotide sequence ID" value="NZ_JAOQJF010000032.1"/>
</dbReference>
<comment type="pathway">
    <text evidence="1 6">Cell wall biogenesis; peptidoglycan biosynthesis.</text>
</comment>
<evidence type="ECO:0000256" key="7">
    <source>
        <dbReference type="SAM" id="MobiDB-lite"/>
    </source>
</evidence>
<dbReference type="SUPFAM" id="SSF143985">
    <property type="entry name" value="L,D-transpeptidase pre-catalytic domain-like"/>
    <property type="match status" value="1"/>
</dbReference>
<feature type="domain" description="L,D-TPase catalytic" evidence="9">
    <location>
        <begin position="380"/>
        <end position="499"/>
    </location>
</feature>
<keyword evidence="8" id="KW-0472">Membrane</keyword>
<organism evidence="10 11">
    <name type="scientific">Alitiscatomonas aceti</name>
    <dbReference type="NCBI Taxonomy" id="2981724"/>
    <lineage>
        <taxon>Bacteria</taxon>
        <taxon>Bacillati</taxon>
        <taxon>Bacillota</taxon>
        <taxon>Clostridia</taxon>
        <taxon>Lachnospirales</taxon>
        <taxon>Lachnospiraceae</taxon>
        <taxon>Alitiscatomonas</taxon>
    </lineage>
</organism>
<dbReference type="PANTHER" id="PTHR30582:SF33">
    <property type="entry name" value="EXPORTED PROTEIN"/>
    <property type="match status" value="1"/>
</dbReference>
<dbReference type="SUPFAM" id="SSF141523">
    <property type="entry name" value="L,D-transpeptidase catalytic domain-like"/>
    <property type="match status" value="1"/>
</dbReference>
<feature type="compositionally biased region" description="Low complexity" evidence="7">
    <location>
        <begin position="568"/>
        <end position="587"/>
    </location>
</feature>
<dbReference type="InterPro" id="IPR005490">
    <property type="entry name" value="LD_TPept_cat_dom"/>
</dbReference>
<evidence type="ECO:0000259" key="9">
    <source>
        <dbReference type="PROSITE" id="PS52029"/>
    </source>
</evidence>
<accession>A0ABT2V1Y0</accession>
<dbReference type="InterPro" id="IPR038063">
    <property type="entry name" value="Transpep_catalytic_dom"/>
</dbReference>
<sequence length="625" mass="66024">MEEKKEREGEAESLSPETPQTGRLRGRSRKRTDAPEGKKKAGRIALAAVIGTAVLAAAGAGYYFLETGKYKTAFFPNTTINGIDASGKTVEEVKSLIEAGLSGYTLTVQARDGASGTIGTEEIGLHSEFDGSLEKLLEEQEPGQWIRYLKEGPAHEIRTMIAFDGEKLKEAVREFPFMDPDQMREPENARISEYDSGTRSYSVVPAVQGTELVEEQVEKAVAAAIVSLSDQVDLDAEGCYTKPAVDETDEGLNAAAAEMNRYVGAVVTHTFGDAREVLDGDTISQWITVDGGNVTLDESQAAAYVKELAGKYDTAYKTKTLKTSYGKDVTISRGHYGWKISQAAETAAVLSIIKNGEQQTREPEYSQKAASRGANDYGSTYVEINLTAQHLYFYKNGELLVETDFVSGNESRGWATPGGAYPLTYKQRNATLRGEGYATPVSYWMPFNGGIGLHDASWRGSFGGTIYKTGGSHGCINLPPKAAKTIFENISQGDPVLCYHLAGTESKKTAPAEKPAATTAASTAASTAAPENTAAPAPEQTQPPVEQPVGPSVELPEGNTDGPGGGASPEESSPQETPASPVETAPAVPGPVGPSVTAGGDEESFGPGFADPAPEPMPGPGGPGA</sequence>
<feature type="region of interest" description="Disordered" evidence="7">
    <location>
        <begin position="1"/>
        <end position="38"/>
    </location>
</feature>
<dbReference type="PROSITE" id="PS52029">
    <property type="entry name" value="LD_TPASE"/>
    <property type="match status" value="1"/>
</dbReference>
<evidence type="ECO:0000256" key="6">
    <source>
        <dbReference type="PROSITE-ProRule" id="PRU01373"/>
    </source>
</evidence>
<feature type="region of interest" description="Disordered" evidence="7">
    <location>
        <begin position="507"/>
        <end position="625"/>
    </location>
</feature>
<evidence type="ECO:0000313" key="11">
    <source>
        <dbReference type="Proteomes" id="UP001652395"/>
    </source>
</evidence>
<evidence type="ECO:0000256" key="2">
    <source>
        <dbReference type="ARBA" id="ARBA00022679"/>
    </source>
</evidence>
<feature type="active site" description="Nucleophile" evidence="6">
    <location>
        <position position="475"/>
    </location>
</feature>
<comment type="caution">
    <text evidence="10">The sequence shown here is derived from an EMBL/GenBank/DDBJ whole genome shotgun (WGS) entry which is preliminary data.</text>
</comment>
<dbReference type="InterPro" id="IPR038054">
    <property type="entry name" value="LD_TPept-like_central_sf"/>
</dbReference>
<keyword evidence="4 6" id="KW-0573">Peptidoglycan synthesis</keyword>
<evidence type="ECO:0000313" key="10">
    <source>
        <dbReference type="EMBL" id="MCU6800899.1"/>
    </source>
</evidence>
<evidence type="ECO:0000256" key="5">
    <source>
        <dbReference type="ARBA" id="ARBA00023316"/>
    </source>
</evidence>
<dbReference type="InterPro" id="IPR022029">
    <property type="entry name" value="YoaR-like_PG-bd"/>
</dbReference>
<feature type="active site" description="Proton donor/acceptor" evidence="6">
    <location>
        <position position="454"/>
    </location>
</feature>
<dbReference type="Pfam" id="PF03734">
    <property type="entry name" value="YkuD"/>
    <property type="match status" value="1"/>
</dbReference>
<feature type="compositionally biased region" description="Basic and acidic residues" evidence="7">
    <location>
        <begin position="1"/>
        <end position="10"/>
    </location>
</feature>
<dbReference type="Proteomes" id="UP001652395">
    <property type="component" value="Unassembled WGS sequence"/>
</dbReference>
<reference evidence="10 11" key="1">
    <citation type="journal article" date="2021" name="ISME Commun">
        <title>Automated analysis of genomic sequences facilitates high-throughput and comprehensive description of bacteria.</title>
        <authorList>
            <person name="Hitch T.C.A."/>
        </authorList>
    </citation>
    <scope>NUCLEOTIDE SEQUENCE [LARGE SCALE GENOMIC DNA]</scope>
    <source>
        <strain evidence="11">f_CCE</strain>
    </source>
</reference>
<dbReference type="EMBL" id="JAOQJF010000032">
    <property type="protein sequence ID" value="MCU6800899.1"/>
    <property type="molecule type" value="Genomic_DNA"/>
</dbReference>
<evidence type="ECO:0000256" key="8">
    <source>
        <dbReference type="SAM" id="Phobius"/>
    </source>
</evidence>
<evidence type="ECO:0000256" key="3">
    <source>
        <dbReference type="ARBA" id="ARBA00022960"/>
    </source>
</evidence>
<gene>
    <name evidence="10" type="ORF">OCV69_13340</name>
</gene>
<feature type="compositionally biased region" description="Low complexity" evidence="7">
    <location>
        <begin position="512"/>
        <end position="549"/>
    </location>
</feature>
<dbReference type="PANTHER" id="PTHR30582">
    <property type="entry name" value="L,D-TRANSPEPTIDASE"/>
    <property type="match status" value="1"/>
</dbReference>
<feature type="compositionally biased region" description="Pro residues" evidence="7">
    <location>
        <begin position="613"/>
        <end position="625"/>
    </location>
</feature>
<evidence type="ECO:0000256" key="4">
    <source>
        <dbReference type="ARBA" id="ARBA00022984"/>
    </source>
</evidence>